<organism evidence="1 2">
    <name type="scientific">Halteria grandinella</name>
    <dbReference type="NCBI Taxonomy" id="5974"/>
    <lineage>
        <taxon>Eukaryota</taxon>
        <taxon>Sar</taxon>
        <taxon>Alveolata</taxon>
        <taxon>Ciliophora</taxon>
        <taxon>Intramacronucleata</taxon>
        <taxon>Spirotrichea</taxon>
        <taxon>Stichotrichia</taxon>
        <taxon>Sporadotrichida</taxon>
        <taxon>Halteriidae</taxon>
        <taxon>Halteria</taxon>
    </lineage>
</organism>
<proteinExistence type="predicted"/>
<sequence>MLHEGLCVVVVEEARVYIVFLVFIGSVKGGCAIFEWVDVPDELSVVIRGIRSIEGIFLIVIQHRRLIPTHFPDFLIEIGLTVFLSKFIQFFPSNDIQLHKLQSILEVVGDSVRCVSHLGKEEFGYHCVELIFNYVCHLKESEHGDCGQTNNHSANGHQGESGLQ</sequence>
<name>A0A8J8T8P1_HALGN</name>
<evidence type="ECO:0000313" key="1">
    <source>
        <dbReference type="EMBL" id="TNV85805.1"/>
    </source>
</evidence>
<gene>
    <name evidence="1" type="ORF">FGO68_gene13381</name>
</gene>
<comment type="caution">
    <text evidence="1">The sequence shown here is derived from an EMBL/GenBank/DDBJ whole genome shotgun (WGS) entry which is preliminary data.</text>
</comment>
<protein>
    <submittedName>
        <fullName evidence="1">Uncharacterized protein</fullName>
    </submittedName>
</protein>
<reference evidence="1" key="1">
    <citation type="submission" date="2019-06" db="EMBL/GenBank/DDBJ databases">
        <authorList>
            <person name="Zheng W."/>
        </authorList>
    </citation>
    <scope>NUCLEOTIDE SEQUENCE</scope>
    <source>
        <strain evidence="1">QDHG01</strain>
    </source>
</reference>
<accession>A0A8J8T8P1</accession>
<evidence type="ECO:0000313" key="2">
    <source>
        <dbReference type="Proteomes" id="UP000785679"/>
    </source>
</evidence>
<dbReference type="EMBL" id="RRYP01001539">
    <property type="protein sequence ID" value="TNV85805.1"/>
    <property type="molecule type" value="Genomic_DNA"/>
</dbReference>
<dbReference type="AlphaFoldDB" id="A0A8J8T8P1"/>
<dbReference type="Proteomes" id="UP000785679">
    <property type="component" value="Unassembled WGS sequence"/>
</dbReference>
<keyword evidence="2" id="KW-1185">Reference proteome</keyword>